<name>A0A0U1L1W6_9FIRM</name>
<dbReference type="AlphaFoldDB" id="A0A0U1L1W6"/>
<evidence type="ECO:0000313" key="3">
    <source>
        <dbReference type="Proteomes" id="UP000049855"/>
    </source>
</evidence>
<evidence type="ECO:0000313" key="2">
    <source>
        <dbReference type="EMBL" id="CQR73670.1"/>
    </source>
</evidence>
<dbReference type="InterPro" id="IPR036513">
    <property type="entry name" value="STAS_dom_sf"/>
</dbReference>
<protein>
    <recommendedName>
        <fullName evidence="1">STAS domain-containing protein</fullName>
    </recommendedName>
</protein>
<dbReference type="EMBL" id="CTRP01000014">
    <property type="protein sequence ID" value="CQR73670.1"/>
    <property type="molecule type" value="Genomic_DNA"/>
</dbReference>
<dbReference type="SUPFAM" id="SSF52091">
    <property type="entry name" value="SpoIIaa-like"/>
    <property type="match status" value="1"/>
</dbReference>
<dbReference type="PROSITE" id="PS50801">
    <property type="entry name" value="STAS"/>
    <property type="match status" value="1"/>
</dbReference>
<dbReference type="Pfam" id="PF01740">
    <property type="entry name" value="STAS"/>
    <property type="match status" value="1"/>
</dbReference>
<dbReference type="RefSeq" id="WP_021170939.1">
    <property type="nucleotide sequence ID" value="NZ_CTRP01000014.1"/>
</dbReference>
<proteinExistence type="predicted"/>
<dbReference type="InterPro" id="IPR002645">
    <property type="entry name" value="STAS_dom"/>
</dbReference>
<gene>
    <name evidence="2" type="ORF">SpAn4DRAFT_0132</name>
</gene>
<organism evidence="2 3">
    <name type="scientific">Sporomusa ovata</name>
    <dbReference type="NCBI Taxonomy" id="2378"/>
    <lineage>
        <taxon>Bacteria</taxon>
        <taxon>Bacillati</taxon>
        <taxon>Bacillota</taxon>
        <taxon>Negativicutes</taxon>
        <taxon>Selenomonadales</taxon>
        <taxon>Sporomusaceae</taxon>
        <taxon>Sporomusa</taxon>
    </lineage>
</organism>
<keyword evidence="3" id="KW-1185">Reference proteome</keyword>
<evidence type="ECO:0000259" key="1">
    <source>
        <dbReference type="PROSITE" id="PS50801"/>
    </source>
</evidence>
<accession>A0A0U1L1W6</accession>
<dbReference type="CDD" id="cd07043">
    <property type="entry name" value="STAS_anti-anti-sigma_factors"/>
    <property type="match status" value="1"/>
</dbReference>
<reference evidence="3" key="1">
    <citation type="submission" date="2015-03" db="EMBL/GenBank/DDBJ databases">
        <authorList>
            <person name="Nijsse Bart"/>
        </authorList>
    </citation>
    <scope>NUCLEOTIDE SEQUENCE [LARGE SCALE GENOMIC DNA]</scope>
</reference>
<feature type="domain" description="STAS" evidence="1">
    <location>
        <begin position="1"/>
        <end position="102"/>
    </location>
</feature>
<dbReference type="Proteomes" id="UP000049855">
    <property type="component" value="Unassembled WGS sequence"/>
</dbReference>
<dbReference type="Gene3D" id="3.30.750.24">
    <property type="entry name" value="STAS domain"/>
    <property type="match status" value="1"/>
</dbReference>
<sequence length="102" mass="11143">MKENYNYFVVTIGSECLAVNADCVRDRVYSFFTGESTAICLDFKDTLYMDAAGVGVIAAIVFEGRRKGVTISMRGATGSVLDMLTSTGIYRLPSWSDDNFGV</sequence>